<dbReference type="InterPro" id="IPR018168">
    <property type="entry name" value="Ubi_Hdrlase_CS"/>
</dbReference>
<proteinExistence type="predicted"/>
<dbReference type="NCBIfam" id="TIGR01988">
    <property type="entry name" value="Ubi-OHases"/>
    <property type="match status" value="1"/>
</dbReference>
<keyword evidence="9" id="KW-1185">Reference proteome</keyword>
<dbReference type="PRINTS" id="PR00420">
    <property type="entry name" value="RNGMNOXGNASE"/>
</dbReference>
<dbReference type="EC" id="1.14.13.-" evidence="7"/>
<dbReference type="PROSITE" id="PS01304">
    <property type="entry name" value="UBIH"/>
    <property type="match status" value="1"/>
</dbReference>
<protein>
    <submittedName>
        <fullName evidence="7">2-octaprenyl-6-methoxyphenol hydroxylase</fullName>
        <ecNumber evidence="7">1.14.13.-</ecNumber>
    </submittedName>
    <submittedName>
        <fullName evidence="6">Monooxygenase</fullName>
    </submittedName>
</protein>
<evidence type="ECO:0000313" key="9">
    <source>
        <dbReference type="Proteomes" id="UP000783934"/>
    </source>
</evidence>
<dbReference type="RefSeq" id="WP_167662177.1">
    <property type="nucleotide sequence ID" value="NZ_BMCQ01000008.1"/>
</dbReference>
<dbReference type="PANTHER" id="PTHR43876">
    <property type="entry name" value="UBIQUINONE BIOSYNTHESIS MONOOXYGENASE COQ6, MITOCHONDRIAL"/>
    <property type="match status" value="1"/>
</dbReference>
<organism evidence="6 8">
    <name type="scientific">Paenalcaligenes hominis</name>
    <dbReference type="NCBI Taxonomy" id="643674"/>
    <lineage>
        <taxon>Bacteria</taxon>
        <taxon>Pseudomonadati</taxon>
        <taxon>Pseudomonadota</taxon>
        <taxon>Betaproteobacteria</taxon>
        <taxon>Burkholderiales</taxon>
        <taxon>Alcaligenaceae</taxon>
        <taxon>Paenalcaligenes</taxon>
    </lineage>
</organism>
<reference evidence="6" key="3">
    <citation type="submission" date="2021-09" db="EMBL/GenBank/DDBJ databases">
        <authorList>
            <person name="Gilroy R."/>
        </authorList>
    </citation>
    <scope>NUCLEOTIDE SEQUENCE</scope>
    <source>
        <strain evidence="6">CHK175-13533</strain>
    </source>
</reference>
<dbReference type="GO" id="GO:0008681">
    <property type="term" value="F:2-octaprenyl-6-methoxyphenol hydroxylase activity"/>
    <property type="evidence" value="ECO:0007669"/>
    <property type="project" value="TreeGrafter"/>
</dbReference>
<evidence type="ECO:0000313" key="8">
    <source>
        <dbReference type="Proteomes" id="UP000700248"/>
    </source>
</evidence>
<dbReference type="AlphaFoldDB" id="A0A9D3AB33"/>
<keyword evidence="2" id="KW-0285">Flavoprotein</keyword>
<evidence type="ECO:0000313" key="7">
    <source>
        <dbReference type="EMBL" id="NJB66248.1"/>
    </source>
</evidence>
<evidence type="ECO:0000256" key="2">
    <source>
        <dbReference type="ARBA" id="ARBA00022630"/>
    </source>
</evidence>
<dbReference type="EMBL" id="DYTQ01000106">
    <property type="protein sequence ID" value="HJH24828.1"/>
    <property type="molecule type" value="Genomic_DNA"/>
</dbReference>
<dbReference type="Proteomes" id="UP000700248">
    <property type="component" value="Unassembled WGS sequence"/>
</dbReference>
<dbReference type="EMBL" id="JAATIZ010000006">
    <property type="protein sequence ID" value="NJB66248.1"/>
    <property type="molecule type" value="Genomic_DNA"/>
</dbReference>
<dbReference type="SUPFAM" id="SSF51905">
    <property type="entry name" value="FAD/NAD(P)-binding domain"/>
    <property type="match status" value="1"/>
</dbReference>
<accession>A0A9D3AB33</accession>
<sequence length="383" mass="41920">MTRPDFDIAICGAGPVGCAVALLLQAQHPDPSRIAVFGQAAPAQGQKLDPRTLALNHGSQKLLEPLSAWPAPAAAIRHVHVSQKGRLGRTVITPEELGVQHLGHVVNYDDLVSRLRSQLQHSPVHYLEVEHPVSVQSLGHHAHVSDASISYTARVAIQSDGARPQQIQRDYNQYALLATVQSQRPQSEWAYERFTAHGPLALLPHPNQADCYALVWCNSPARTHYLLELDAAEFERELLSQFGARLGRLHLVSERFSFPLTLAAGPSLPSPYQVAIGNAAQTLHPVAGQGLNLGLRDVGQLALSLKAWQAQPHTDIQPYLHQYSQQRKTDRWLTGSITDTLPRLFATSNPLIQHACGLGLLSMDLIAGARLPLARQLLQGLRI</sequence>
<comment type="caution">
    <text evidence="6">The sequence shown here is derived from an EMBL/GenBank/DDBJ whole genome shotgun (WGS) entry which is preliminary data.</text>
</comment>
<reference evidence="7 9" key="1">
    <citation type="submission" date="2020-03" db="EMBL/GenBank/DDBJ databases">
        <title>Genomic Encyclopedia of Type Strains, Phase IV (KMG-IV): sequencing the most valuable type-strain genomes for metagenomic binning, comparative biology and taxonomic classification.</title>
        <authorList>
            <person name="Goeker M."/>
        </authorList>
    </citation>
    <scope>NUCLEOTIDE SEQUENCE [LARGE SCALE GENOMIC DNA]</scope>
    <source>
        <strain evidence="7 9">DSM 26613</strain>
    </source>
</reference>
<dbReference type="InterPro" id="IPR010971">
    <property type="entry name" value="UbiH/COQ6"/>
</dbReference>
<evidence type="ECO:0000256" key="1">
    <source>
        <dbReference type="ARBA" id="ARBA00001974"/>
    </source>
</evidence>
<dbReference type="InterPro" id="IPR036188">
    <property type="entry name" value="FAD/NAD-bd_sf"/>
</dbReference>
<keyword evidence="3" id="KW-0274">FAD</keyword>
<dbReference type="PANTHER" id="PTHR43876:SF8">
    <property type="entry name" value="2-OCTAPRENYL-6-METHOXYPHENOL HYDROXYLASE"/>
    <property type="match status" value="1"/>
</dbReference>
<evidence type="ECO:0000256" key="3">
    <source>
        <dbReference type="ARBA" id="ARBA00022827"/>
    </source>
</evidence>
<keyword evidence="5 6" id="KW-0503">Monooxygenase</keyword>
<evidence type="ECO:0000256" key="5">
    <source>
        <dbReference type="ARBA" id="ARBA00023033"/>
    </source>
</evidence>
<evidence type="ECO:0000313" key="6">
    <source>
        <dbReference type="EMBL" id="HJH24828.1"/>
    </source>
</evidence>
<evidence type="ECO:0000256" key="4">
    <source>
        <dbReference type="ARBA" id="ARBA00023002"/>
    </source>
</evidence>
<name>A0A9D3AB33_9BURK</name>
<dbReference type="Gene3D" id="3.50.50.60">
    <property type="entry name" value="FAD/NAD(P)-binding domain"/>
    <property type="match status" value="2"/>
</dbReference>
<keyword evidence="4 7" id="KW-0560">Oxidoreductase</keyword>
<comment type="cofactor">
    <cofactor evidence="1">
        <name>FAD</name>
        <dbReference type="ChEBI" id="CHEBI:57692"/>
    </cofactor>
</comment>
<dbReference type="GO" id="GO:0006744">
    <property type="term" value="P:ubiquinone biosynthetic process"/>
    <property type="evidence" value="ECO:0007669"/>
    <property type="project" value="InterPro"/>
</dbReference>
<dbReference type="GO" id="GO:0050660">
    <property type="term" value="F:flavin adenine dinucleotide binding"/>
    <property type="evidence" value="ECO:0007669"/>
    <property type="project" value="InterPro"/>
</dbReference>
<dbReference type="InterPro" id="IPR051205">
    <property type="entry name" value="UbiH/COQ6_monooxygenase"/>
</dbReference>
<gene>
    <name evidence="7" type="ORF">GGR41_002513</name>
    <name evidence="6" type="ORF">K8U84_09765</name>
</gene>
<reference evidence="6" key="2">
    <citation type="journal article" date="2021" name="PeerJ">
        <title>Extensive microbial diversity within the chicken gut microbiome revealed by metagenomics and culture.</title>
        <authorList>
            <person name="Gilroy R."/>
            <person name="Ravi A."/>
            <person name="Getino M."/>
            <person name="Pursley I."/>
            <person name="Horton D.L."/>
            <person name="Alikhan N.F."/>
            <person name="Baker D."/>
            <person name="Gharbi K."/>
            <person name="Hall N."/>
            <person name="Watson M."/>
            <person name="Adriaenssens E.M."/>
            <person name="Foster-Nyarko E."/>
            <person name="Jarju S."/>
            <person name="Secka A."/>
            <person name="Antonio M."/>
            <person name="Oren A."/>
            <person name="Chaudhuri R.R."/>
            <person name="La Ragione R."/>
            <person name="Hildebrand F."/>
            <person name="Pallen M.J."/>
        </authorList>
    </citation>
    <scope>NUCLEOTIDE SEQUENCE</scope>
    <source>
        <strain evidence="6">CHK175-13533</strain>
    </source>
</reference>
<dbReference type="Proteomes" id="UP000783934">
    <property type="component" value="Unassembled WGS sequence"/>
</dbReference>